<accession>W5JM09</accession>
<dbReference type="InterPro" id="IPR036910">
    <property type="entry name" value="HMG_box_dom_sf"/>
</dbReference>
<evidence type="ECO:0000256" key="5">
    <source>
        <dbReference type="SAM" id="MobiDB-lite"/>
    </source>
</evidence>
<dbReference type="InterPro" id="IPR009071">
    <property type="entry name" value="HMG_box_dom"/>
</dbReference>
<keyword evidence="4" id="KW-0175">Coiled coil</keyword>
<sequence length="355" mass="39838">MDKENTTHPADAETKTEAALKPTDQTKENNVDQKTESASEVAGGGTSSEVKPKPPAQKPPPVKRKRKKPPKDANAPKHPLTGYVRYMNEHRDGVRQKHPNLSHMDLTKLMAEDWSKLPEDKKKPYLEAAEADKERYNKEILEYKMTKPAPAPAPAQPKPDDATTTSAGAKETPVPQITPMVAPYVNGRLEQKVIRRGDYDIPIFTEDFLDHNKVIESELRTLRKSNIDYEQQNSVLEKHVENMENGIQKLDSESSTLDARNAVLESYLQKLKTSLTNAFQGFPLGGECSGASLENVDQYLADLHQMADSSTQGHTLNKAKDIIQRLRDGHNGHRDCIYFLLGFSEKYRISRPIDA</sequence>
<evidence type="ECO:0000256" key="3">
    <source>
        <dbReference type="PROSITE-ProRule" id="PRU00267"/>
    </source>
</evidence>
<dbReference type="PROSITE" id="PS50118">
    <property type="entry name" value="HMG_BOX_2"/>
    <property type="match status" value="1"/>
</dbReference>
<proteinExistence type="predicted"/>
<keyword evidence="1 3" id="KW-0238">DNA-binding</keyword>
<dbReference type="GO" id="GO:0010468">
    <property type="term" value="P:regulation of gene expression"/>
    <property type="evidence" value="ECO:0007669"/>
    <property type="project" value="TreeGrafter"/>
</dbReference>
<dbReference type="PANTHER" id="PTHR46040:SF3">
    <property type="entry name" value="HIGH MOBILITY GROUP PROTEIN 2"/>
    <property type="match status" value="1"/>
</dbReference>
<feature type="domain" description="HMG box" evidence="6">
    <location>
        <begin position="76"/>
        <end position="144"/>
    </location>
</feature>
<dbReference type="Proteomes" id="UP000000673">
    <property type="component" value="Unassembled WGS sequence"/>
</dbReference>
<dbReference type="GO" id="GO:0005634">
    <property type="term" value="C:nucleus"/>
    <property type="evidence" value="ECO:0007669"/>
    <property type="project" value="UniProtKB-UniRule"/>
</dbReference>
<gene>
    <name evidence="7" type="ORF">AND_004351</name>
</gene>
<feature type="compositionally biased region" description="Basic and acidic residues" evidence="5">
    <location>
        <begin position="1"/>
        <end position="37"/>
    </location>
</feature>
<feature type="region of interest" description="Disordered" evidence="5">
    <location>
        <begin position="1"/>
        <end position="87"/>
    </location>
</feature>
<dbReference type="PANTHER" id="PTHR46040">
    <property type="entry name" value="HIGH MOBILITY GROUP PROTEIN 2"/>
    <property type="match status" value="1"/>
</dbReference>
<keyword evidence="9" id="KW-1185">Reference proteome</keyword>
<reference evidence="7" key="2">
    <citation type="submission" date="2010-05" db="EMBL/GenBank/DDBJ databases">
        <authorList>
            <person name="Almeida L.G."/>
            <person name="Nicolas M.F."/>
            <person name="Souza R.C."/>
            <person name="Vasconcelos A.T.R."/>
        </authorList>
    </citation>
    <scope>NUCLEOTIDE SEQUENCE</scope>
</reference>
<dbReference type="HOGENOM" id="CLU_060006_0_0_1"/>
<name>W5JM09_ANODA</name>
<evidence type="ECO:0000256" key="2">
    <source>
        <dbReference type="ARBA" id="ARBA00023242"/>
    </source>
</evidence>
<reference evidence="8" key="4">
    <citation type="submission" date="2015-06" db="UniProtKB">
        <authorList>
            <consortium name="EnsemblMetazoa"/>
        </authorList>
    </citation>
    <scope>IDENTIFICATION</scope>
</reference>
<dbReference type="VEuPathDB" id="VectorBase:ADAC004351"/>
<dbReference type="GO" id="GO:0003677">
    <property type="term" value="F:DNA binding"/>
    <property type="evidence" value="ECO:0007669"/>
    <property type="project" value="UniProtKB-UniRule"/>
</dbReference>
<reference evidence="7" key="3">
    <citation type="journal article" date="2013" name="Nucleic Acids Res.">
        <title>The genome of Anopheles darlingi, the main neotropical malaria vector.</title>
        <authorList>
            <person name="Marinotti O."/>
            <person name="Cerqueira G.C."/>
            <person name="de Almeida L.G."/>
            <person name="Ferro M.I."/>
            <person name="Loreto E.L."/>
            <person name="Zaha A."/>
            <person name="Teixeira S.M."/>
            <person name="Wespiser A.R."/>
            <person name="Almeida E Silva A."/>
            <person name="Schlindwein A.D."/>
            <person name="Pacheco A.C."/>
            <person name="Silva A.L."/>
            <person name="Graveley B.R."/>
            <person name="Walenz B.P."/>
            <person name="Lima Bde A."/>
            <person name="Ribeiro C.A."/>
            <person name="Nunes-Silva C.G."/>
            <person name="de Carvalho C.R."/>
            <person name="Soares C.M."/>
            <person name="de Menezes C.B."/>
            <person name="Matiolli C."/>
            <person name="Caffrey D."/>
            <person name="Araujo D.A."/>
            <person name="de Oliveira D.M."/>
            <person name="Golenbock D."/>
            <person name="Grisard E.C."/>
            <person name="Fantinatti-Garboggini F."/>
            <person name="de Carvalho F.M."/>
            <person name="Barcellos F.G."/>
            <person name="Prosdocimi F."/>
            <person name="May G."/>
            <person name="Azevedo Junior G.M."/>
            <person name="Guimaraes G.M."/>
            <person name="Goldman G.H."/>
            <person name="Padilha I.Q."/>
            <person name="Batista Jda S."/>
            <person name="Ferro J.A."/>
            <person name="Ribeiro J.M."/>
            <person name="Fietto J.L."/>
            <person name="Dabbas K.M."/>
            <person name="Cerdeira L."/>
            <person name="Agnez-Lima L.F."/>
            <person name="Brocchi M."/>
            <person name="de Carvalho M.O."/>
            <person name="Teixeira Mde M."/>
            <person name="Diniz Maia Mde M."/>
            <person name="Goldman M.H."/>
            <person name="Cruz Schneider M.P."/>
            <person name="Felipe M.S."/>
            <person name="Hungria M."/>
            <person name="Nicolas M.F."/>
            <person name="Pereira M."/>
            <person name="Montes M.A."/>
            <person name="Cantao M.E."/>
            <person name="Vincentz M."/>
            <person name="Rafael M.S."/>
            <person name="Silverman N."/>
            <person name="Stoco P.H."/>
            <person name="Souza R.C."/>
            <person name="Vicentini R."/>
            <person name="Gazzinelli R.T."/>
            <person name="Neves Rde O."/>
            <person name="Silva R."/>
            <person name="Astolfi-Filho S."/>
            <person name="Maciel T.E."/>
            <person name="Urmenyi T.P."/>
            <person name="Tadei W.P."/>
            <person name="Camargo E.P."/>
            <person name="de Vasconcelos A.T."/>
        </authorList>
    </citation>
    <scope>NUCLEOTIDE SEQUENCE</scope>
</reference>
<organism evidence="7">
    <name type="scientific">Anopheles darlingi</name>
    <name type="common">Mosquito</name>
    <dbReference type="NCBI Taxonomy" id="43151"/>
    <lineage>
        <taxon>Eukaryota</taxon>
        <taxon>Metazoa</taxon>
        <taxon>Ecdysozoa</taxon>
        <taxon>Arthropoda</taxon>
        <taxon>Hexapoda</taxon>
        <taxon>Insecta</taxon>
        <taxon>Pterygota</taxon>
        <taxon>Neoptera</taxon>
        <taxon>Endopterygota</taxon>
        <taxon>Diptera</taxon>
        <taxon>Nematocera</taxon>
        <taxon>Culicoidea</taxon>
        <taxon>Culicidae</taxon>
        <taxon>Anophelinae</taxon>
        <taxon>Anopheles</taxon>
    </lineage>
</organism>
<feature type="coiled-coil region" evidence="4">
    <location>
        <begin position="212"/>
        <end position="253"/>
    </location>
</feature>
<evidence type="ECO:0000313" key="7">
    <source>
        <dbReference type="EMBL" id="ETN63920.1"/>
    </source>
</evidence>
<dbReference type="eggNOG" id="KOG0381">
    <property type="taxonomic scope" value="Eukaryota"/>
</dbReference>
<feature type="DNA-binding region" description="HMG box" evidence="3">
    <location>
        <begin position="76"/>
        <end position="144"/>
    </location>
</feature>
<dbReference type="SMART" id="SM00398">
    <property type="entry name" value="HMG"/>
    <property type="match status" value="1"/>
</dbReference>
<dbReference type="CDD" id="cd21980">
    <property type="entry name" value="HMG-box_HMG20"/>
    <property type="match status" value="1"/>
</dbReference>
<protein>
    <recommendedName>
        <fullName evidence="6">HMG box domain-containing protein</fullName>
    </recommendedName>
</protein>
<dbReference type="STRING" id="43151.W5JM09"/>
<keyword evidence="2 3" id="KW-0539">Nucleus</keyword>
<dbReference type="SUPFAM" id="SSF47095">
    <property type="entry name" value="HMG-box"/>
    <property type="match status" value="1"/>
</dbReference>
<evidence type="ECO:0000256" key="1">
    <source>
        <dbReference type="ARBA" id="ARBA00023125"/>
    </source>
</evidence>
<dbReference type="EnsemblMetazoa" id="ADAC004351-RA">
    <property type="protein sequence ID" value="ADAC004351-PA"/>
    <property type="gene ID" value="ADAC004351"/>
</dbReference>
<evidence type="ECO:0000313" key="8">
    <source>
        <dbReference type="EnsemblMetazoa" id="ADAC004351-PA"/>
    </source>
</evidence>
<dbReference type="Gene3D" id="1.10.30.10">
    <property type="entry name" value="High mobility group box domain"/>
    <property type="match status" value="1"/>
</dbReference>
<dbReference type="InterPro" id="IPR051965">
    <property type="entry name" value="ChromReg_NeuronalGeneExpr"/>
</dbReference>
<feature type="region of interest" description="Disordered" evidence="5">
    <location>
        <begin position="147"/>
        <end position="171"/>
    </location>
</feature>
<dbReference type="AlphaFoldDB" id="W5JM09"/>
<dbReference type="OMA" id="NIDRYMH"/>
<evidence type="ECO:0000256" key="4">
    <source>
        <dbReference type="SAM" id="Coils"/>
    </source>
</evidence>
<dbReference type="FunCoup" id="W5JM09">
    <property type="interactions" value="809"/>
</dbReference>
<dbReference type="Pfam" id="PF00505">
    <property type="entry name" value="HMG_box"/>
    <property type="match status" value="1"/>
</dbReference>
<dbReference type="VEuPathDB" id="VectorBase:ADAR2_005746"/>
<reference evidence="7 9" key="1">
    <citation type="journal article" date="2010" name="BMC Genomics">
        <title>Combination of measures distinguishes pre-miRNAs from other stem-loops in the genome of the newly sequenced Anopheles darlingi.</title>
        <authorList>
            <person name="Mendes N.D."/>
            <person name="Freitas A.T."/>
            <person name="Vasconcelos A.T."/>
            <person name="Sagot M.F."/>
        </authorList>
    </citation>
    <scope>NUCLEOTIDE SEQUENCE</scope>
</reference>
<evidence type="ECO:0000313" key="9">
    <source>
        <dbReference type="Proteomes" id="UP000000673"/>
    </source>
</evidence>
<dbReference type="EMBL" id="ADMH02001149">
    <property type="protein sequence ID" value="ETN63920.1"/>
    <property type="molecule type" value="Genomic_DNA"/>
</dbReference>
<evidence type="ECO:0000259" key="6">
    <source>
        <dbReference type="PROSITE" id="PS50118"/>
    </source>
</evidence>